<keyword evidence="12" id="KW-0046">Antibiotic resistance</keyword>
<feature type="domain" description="Metallo-beta-lactamase" evidence="13">
    <location>
        <begin position="65"/>
        <end position="236"/>
    </location>
</feature>
<evidence type="ECO:0000256" key="2">
    <source>
        <dbReference type="ARBA" id="ARBA00001947"/>
    </source>
</evidence>
<dbReference type="InterPro" id="IPR058199">
    <property type="entry name" value="BlaB//VIM/IMP-1"/>
</dbReference>
<evidence type="ECO:0000256" key="4">
    <source>
        <dbReference type="ARBA" id="ARBA00005250"/>
    </source>
</evidence>
<comment type="cofactor">
    <cofactor evidence="2">
        <name>Zn(2+)</name>
        <dbReference type="ChEBI" id="CHEBI:29105"/>
    </cofactor>
</comment>
<proteinExistence type="inferred from homology"/>
<dbReference type="Proteomes" id="UP001242368">
    <property type="component" value="Unassembled WGS sequence"/>
</dbReference>
<organism evidence="14 15">
    <name type="scientific">Paenimyroides ceti</name>
    <dbReference type="NCBI Taxonomy" id="395087"/>
    <lineage>
        <taxon>Bacteria</taxon>
        <taxon>Pseudomonadati</taxon>
        <taxon>Bacteroidota</taxon>
        <taxon>Flavobacteriia</taxon>
        <taxon>Flavobacteriales</taxon>
        <taxon>Flavobacteriaceae</taxon>
        <taxon>Paenimyroides</taxon>
    </lineage>
</organism>
<dbReference type="EC" id="3.5.2.6" evidence="6"/>
<dbReference type="GO" id="GO:0008800">
    <property type="term" value="F:beta-lactamase activity"/>
    <property type="evidence" value="ECO:0007669"/>
    <property type="project" value="UniProtKB-EC"/>
</dbReference>
<evidence type="ECO:0000256" key="5">
    <source>
        <dbReference type="ARBA" id="ARBA00011245"/>
    </source>
</evidence>
<comment type="catalytic activity">
    <reaction evidence="1">
        <text>a beta-lactam + H2O = a substituted beta-amino acid</text>
        <dbReference type="Rhea" id="RHEA:20401"/>
        <dbReference type="ChEBI" id="CHEBI:15377"/>
        <dbReference type="ChEBI" id="CHEBI:35627"/>
        <dbReference type="ChEBI" id="CHEBI:140347"/>
        <dbReference type="EC" id="3.5.2.6"/>
    </reaction>
</comment>
<keyword evidence="10 14" id="KW-0378">Hydrolase</keyword>
<reference evidence="15" key="1">
    <citation type="journal article" date="2019" name="Int. J. Syst. Evol. Microbiol.">
        <title>The Global Catalogue of Microorganisms (GCM) 10K type strain sequencing project: providing services to taxonomists for standard genome sequencing and annotation.</title>
        <authorList>
            <consortium name="The Broad Institute Genomics Platform"/>
            <consortium name="The Broad Institute Genome Sequencing Center for Infectious Disease"/>
            <person name="Wu L."/>
            <person name="Ma J."/>
        </authorList>
    </citation>
    <scope>NUCLEOTIDE SEQUENCE [LARGE SCALE GENOMIC DNA]</scope>
    <source>
        <strain evidence="15">CECT 7184</strain>
    </source>
</reference>
<dbReference type="EMBL" id="JAUFQU010000001">
    <property type="protein sequence ID" value="MDN3706648.1"/>
    <property type="molecule type" value="Genomic_DNA"/>
</dbReference>
<evidence type="ECO:0000256" key="6">
    <source>
        <dbReference type="ARBA" id="ARBA00012865"/>
    </source>
</evidence>
<name>A0ABT8CQ68_9FLAO</name>
<dbReference type="Gene3D" id="3.60.15.10">
    <property type="entry name" value="Ribonuclease Z/Hydroxyacylglutathione hydrolase-like"/>
    <property type="match status" value="1"/>
</dbReference>
<evidence type="ECO:0000256" key="9">
    <source>
        <dbReference type="ARBA" id="ARBA00022764"/>
    </source>
</evidence>
<keyword evidence="15" id="KW-1185">Reference proteome</keyword>
<dbReference type="PROSITE" id="PS00744">
    <property type="entry name" value="BETA_LACTAMASE_B_2"/>
    <property type="match status" value="1"/>
</dbReference>
<dbReference type="InterPro" id="IPR050855">
    <property type="entry name" value="NDM-1-like"/>
</dbReference>
<comment type="subunit">
    <text evidence="5">Monomer.</text>
</comment>
<keyword evidence="8" id="KW-0732">Signal</keyword>
<evidence type="ECO:0000259" key="13">
    <source>
        <dbReference type="SMART" id="SM00849"/>
    </source>
</evidence>
<evidence type="ECO:0000256" key="12">
    <source>
        <dbReference type="ARBA" id="ARBA00023251"/>
    </source>
</evidence>
<sequence length="253" mass="28140">MGSLFFSACNERVVKIENVSTPEAEQQNATDSVVYTSDDLTIRKISNQVYEHNSFLNTDSFGRVPCNGMIVIDNGEAVVFDTPADSISSKELLDFLVNKQHYKVNAVIATHFHADCVAGLKEFHQAKIPSYAQERTIAFLKEQNSPFDVPFNGFQDTLELKVGNKKVYAGFFGEGHTKDNIVGYFPDDKVLFGGCLIKEQGAGKGNLEDANEKDWAATVEKVRNRFPETQIIIPGHGKTAGPELFDYTIELFK</sequence>
<comment type="caution">
    <text evidence="14">The sequence shown here is derived from an EMBL/GenBank/DDBJ whole genome shotgun (WGS) entry which is preliminary data.</text>
</comment>
<dbReference type="Pfam" id="PF00753">
    <property type="entry name" value="Lactamase_B"/>
    <property type="match status" value="1"/>
</dbReference>
<dbReference type="PANTHER" id="PTHR42951:SF4">
    <property type="entry name" value="ACYL-COENZYME A THIOESTERASE MBLAC2"/>
    <property type="match status" value="1"/>
</dbReference>
<evidence type="ECO:0000256" key="3">
    <source>
        <dbReference type="ARBA" id="ARBA00004418"/>
    </source>
</evidence>
<protein>
    <recommendedName>
        <fullName evidence="6">beta-lactamase</fullName>
        <ecNumber evidence="6">3.5.2.6</ecNumber>
    </recommendedName>
</protein>
<evidence type="ECO:0000256" key="1">
    <source>
        <dbReference type="ARBA" id="ARBA00001526"/>
    </source>
</evidence>
<dbReference type="InterPro" id="IPR001279">
    <property type="entry name" value="Metallo-B-lactamas"/>
</dbReference>
<evidence type="ECO:0000256" key="11">
    <source>
        <dbReference type="ARBA" id="ARBA00022833"/>
    </source>
</evidence>
<comment type="subcellular location">
    <subcellularLocation>
        <location evidence="3">Periplasm</location>
    </subcellularLocation>
</comment>
<dbReference type="SUPFAM" id="SSF56281">
    <property type="entry name" value="Metallo-hydrolase/oxidoreductase"/>
    <property type="match status" value="1"/>
</dbReference>
<dbReference type="NCBIfam" id="NF033088">
    <property type="entry name" value="bla_subclass_B1"/>
    <property type="match status" value="1"/>
</dbReference>
<gene>
    <name evidence="14" type="primary">bla</name>
    <name evidence="14" type="ORF">QW060_05830</name>
</gene>
<evidence type="ECO:0000256" key="10">
    <source>
        <dbReference type="ARBA" id="ARBA00022801"/>
    </source>
</evidence>
<evidence type="ECO:0000256" key="8">
    <source>
        <dbReference type="ARBA" id="ARBA00022729"/>
    </source>
</evidence>
<comment type="similarity">
    <text evidence="4">Belongs to the metallo-beta-lactamase superfamily. Class-B beta-lactamase family.</text>
</comment>
<dbReference type="CDD" id="cd16302">
    <property type="entry name" value="CcrA-like_MBL-B1"/>
    <property type="match status" value="1"/>
</dbReference>
<keyword evidence="7" id="KW-0479">Metal-binding</keyword>
<dbReference type="PANTHER" id="PTHR42951">
    <property type="entry name" value="METALLO-BETA-LACTAMASE DOMAIN-CONTAINING"/>
    <property type="match status" value="1"/>
</dbReference>
<keyword evidence="9" id="KW-0574">Periplasm</keyword>
<dbReference type="InterPro" id="IPR001018">
    <property type="entry name" value="Beta-lactamase_class-B_CS"/>
</dbReference>
<accession>A0ABT8CQ68</accession>
<dbReference type="InterPro" id="IPR036866">
    <property type="entry name" value="RibonucZ/Hydroxyglut_hydro"/>
</dbReference>
<keyword evidence="11" id="KW-0862">Zinc</keyword>
<dbReference type="SMART" id="SM00849">
    <property type="entry name" value="Lactamase_B"/>
    <property type="match status" value="1"/>
</dbReference>
<evidence type="ECO:0000256" key="7">
    <source>
        <dbReference type="ARBA" id="ARBA00022723"/>
    </source>
</evidence>
<evidence type="ECO:0000313" key="15">
    <source>
        <dbReference type="Proteomes" id="UP001242368"/>
    </source>
</evidence>
<evidence type="ECO:0000313" key="14">
    <source>
        <dbReference type="EMBL" id="MDN3706648.1"/>
    </source>
</evidence>